<keyword evidence="3 9" id="KW-0813">Transport</keyword>
<dbReference type="PANTHER" id="PTHR32243:SF50">
    <property type="entry name" value="MALTOSE_MALTODEXTRIN TRANSPORT SYSTEM PERMEASE PROTEIN MALG"/>
    <property type="match status" value="1"/>
</dbReference>
<dbReference type="GO" id="GO:0015423">
    <property type="term" value="F:ABC-type maltose transporter activity"/>
    <property type="evidence" value="ECO:0007669"/>
    <property type="project" value="TreeGrafter"/>
</dbReference>
<evidence type="ECO:0000256" key="4">
    <source>
        <dbReference type="ARBA" id="ARBA00022475"/>
    </source>
</evidence>
<accession>A0A2S0NIZ3</accession>
<comment type="similarity">
    <text evidence="2">Belongs to the binding-protein-dependent transport system permease family. MalFG subfamily.</text>
</comment>
<evidence type="ECO:0000256" key="5">
    <source>
        <dbReference type="ARBA" id="ARBA00022597"/>
    </source>
</evidence>
<feature type="transmembrane region" description="Helical" evidence="9">
    <location>
        <begin position="455"/>
        <end position="478"/>
    </location>
</feature>
<keyword evidence="7 9" id="KW-1133">Transmembrane helix</keyword>
<gene>
    <name evidence="11" type="ORF">C5T88_00070</name>
</gene>
<reference evidence="12" key="1">
    <citation type="submission" date="2018-02" db="EMBL/GenBank/DDBJ databases">
        <title>Firefly genomes illuminate parallel origins of bioluminescence in beetles.</title>
        <authorList>
            <person name="Fallon T.R."/>
            <person name="Lower S.E.S."/>
            <person name="Behringer M."/>
            <person name="Weng J.-K."/>
        </authorList>
    </citation>
    <scope>NUCLEOTIDE SEQUENCE [LARGE SCALE GENOMIC DNA]</scope>
</reference>
<evidence type="ECO:0000313" key="12">
    <source>
        <dbReference type="Proteomes" id="UP000239250"/>
    </source>
</evidence>
<dbReference type="InterPro" id="IPR050901">
    <property type="entry name" value="BP-dep_ABC_trans_perm"/>
</dbReference>
<evidence type="ECO:0000259" key="10">
    <source>
        <dbReference type="PROSITE" id="PS50928"/>
    </source>
</evidence>
<evidence type="ECO:0000256" key="9">
    <source>
        <dbReference type="RuleBase" id="RU363032"/>
    </source>
</evidence>
<dbReference type="GO" id="GO:0005886">
    <property type="term" value="C:plasma membrane"/>
    <property type="evidence" value="ECO:0007669"/>
    <property type="project" value="UniProtKB-SubCell"/>
</dbReference>
<dbReference type="Gene3D" id="1.10.3720.10">
    <property type="entry name" value="MetI-like"/>
    <property type="match status" value="1"/>
</dbReference>
<evidence type="ECO:0000256" key="8">
    <source>
        <dbReference type="ARBA" id="ARBA00023136"/>
    </source>
</evidence>
<dbReference type="InterPro" id="IPR000515">
    <property type="entry name" value="MetI-like"/>
</dbReference>
<evidence type="ECO:0000256" key="6">
    <source>
        <dbReference type="ARBA" id="ARBA00022692"/>
    </source>
</evidence>
<evidence type="ECO:0000256" key="7">
    <source>
        <dbReference type="ARBA" id="ARBA00022989"/>
    </source>
</evidence>
<dbReference type="GO" id="GO:0042956">
    <property type="term" value="P:maltodextrin transmembrane transport"/>
    <property type="evidence" value="ECO:0007669"/>
    <property type="project" value="TreeGrafter"/>
</dbReference>
<dbReference type="SUPFAM" id="SSF161098">
    <property type="entry name" value="MetI-like"/>
    <property type="match status" value="1"/>
</dbReference>
<dbReference type="CDD" id="cd06261">
    <property type="entry name" value="TM_PBP2"/>
    <property type="match status" value="1"/>
</dbReference>
<name>A0A2S0NIZ3_9MOLU</name>
<dbReference type="Proteomes" id="UP000239250">
    <property type="component" value="Chromosome"/>
</dbReference>
<evidence type="ECO:0000256" key="1">
    <source>
        <dbReference type="ARBA" id="ARBA00004651"/>
    </source>
</evidence>
<dbReference type="EMBL" id="CP027019">
    <property type="protein sequence ID" value="AVP48989.1"/>
    <property type="molecule type" value="Genomic_DNA"/>
</dbReference>
<dbReference type="Pfam" id="PF00528">
    <property type="entry name" value="BPD_transp_1"/>
    <property type="match status" value="1"/>
</dbReference>
<proteinExistence type="inferred from homology"/>
<protein>
    <recommendedName>
        <fullName evidence="10">ABC transmembrane type-1 domain-containing protein</fullName>
    </recommendedName>
</protein>
<dbReference type="PROSITE" id="PS50928">
    <property type="entry name" value="ABC_TM1"/>
    <property type="match status" value="1"/>
</dbReference>
<evidence type="ECO:0000256" key="2">
    <source>
        <dbReference type="ARBA" id="ARBA00009047"/>
    </source>
</evidence>
<organism evidence="11 12">
    <name type="scientific">Williamsoniiplasma luminosum</name>
    <dbReference type="NCBI Taxonomy" id="214888"/>
    <lineage>
        <taxon>Bacteria</taxon>
        <taxon>Bacillati</taxon>
        <taxon>Mycoplasmatota</taxon>
        <taxon>Mollicutes</taxon>
        <taxon>Entomoplasmatales</taxon>
        <taxon>Williamsoniiplasma</taxon>
    </lineage>
</organism>
<feature type="domain" description="ABC transmembrane type-1" evidence="10">
    <location>
        <begin position="341"/>
        <end position="536"/>
    </location>
</feature>
<dbReference type="InterPro" id="IPR035906">
    <property type="entry name" value="MetI-like_sf"/>
</dbReference>
<feature type="transmembrane region" description="Helical" evidence="9">
    <location>
        <begin position="411"/>
        <end position="434"/>
    </location>
</feature>
<dbReference type="AlphaFoldDB" id="A0A2S0NIZ3"/>
<feature type="transmembrane region" description="Helical" evidence="9">
    <location>
        <begin position="346"/>
        <end position="366"/>
    </location>
</feature>
<dbReference type="PANTHER" id="PTHR32243">
    <property type="entry name" value="MALTOSE TRANSPORT SYSTEM PERMEASE-RELATED"/>
    <property type="match status" value="1"/>
</dbReference>
<keyword evidence="6 9" id="KW-0812">Transmembrane</keyword>
<keyword evidence="5" id="KW-0762">Sugar transport</keyword>
<keyword evidence="4" id="KW-1003">Cell membrane</keyword>
<evidence type="ECO:0000313" key="11">
    <source>
        <dbReference type="EMBL" id="AVP48989.1"/>
    </source>
</evidence>
<sequence>MLLQTIFHKKQKETKTITDDLIFDFQKDLKTLKNKQFLNLKNSEKIKYTSKDFKDLVLLYKKSDESWYLTSIVKKMLERNPTYSYEEYRNLLITSKYISLFCSAKILNFQIHEKLLLGLIENAAYNANERFGSLIYQTLQKTPKEISNSFSVVDKHFQKGYIKDLNQNYTLYAALFDELNVVVEGAENMEKLAKLFATYQILKNEVTPFLKNPKKNKSHVNEENFNEFSLLQLNITDEIYSYLNSYDHNFAEKIISITTELDLKVNLSDSPPMTPVQWVGLLFRYALLIFWAMIIIFPLFILIQQSFNANNSKVILDIQNFDFTWGVYERLFEQTPYLKWLTNSTLIAIFSMLITVFVVSITAYAFSRFKYRGKHAFLIALLVTQMIPSFTSLLVYYILTELLKNSLSIPPIVTLMFIYVGGGVASSTVILKGYMDSISQDIDDAARIDGCSHFWIYWNIIMPLCKPMLVLIALMSFIGPFGDVLLPQLILKNQEDYTVAVGLNMFINSERLKNYGAYFAGSTLIAVPIVILFISLQKFVVSGLTTGGVKG</sequence>
<comment type="subcellular location">
    <subcellularLocation>
        <location evidence="1 9">Cell membrane</location>
        <topology evidence="1 9">Multi-pass membrane protein</topology>
    </subcellularLocation>
</comment>
<feature type="transmembrane region" description="Helical" evidence="9">
    <location>
        <begin position="378"/>
        <end position="399"/>
    </location>
</feature>
<dbReference type="RefSeq" id="WP_303662335.1">
    <property type="nucleotide sequence ID" value="NZ_CP027019.1"/>
</dbReference>
<feature type="transmembrane region" description="Helical" evidence="9">
    <location>
        <begin position="282"/>
        <end position="303"/>
    </location>
</feature>
<evidence type="ECO:0000256" key="3">
    <source>
        <dbReference type="ARBA" id="ARBA00022448"/>
    </source>
</evidence>
<feature type="transmembrane region" description="Helical" evidence="9">
    <location>
        <begin position="515"/>
        <end position="536"/>
    </location>
</feature>
<keyword evidence="8 9" id="KW-0472">Membrane</keyword>